<gene>
    <name evidence="2" type="ORF">IPOD504_LOCUS6591</name>
</gene>
<feature type="non-terminal residue" evidence="2">
    <location>
        <position position="1"/>
    </location>
</feature>
<feature type="region of interest" description="Disordered" evidence="1">
    <location>
        <begin position="1"/>
        <end position="32"/>
    </location>
</feature>
<dbReference type="EMBL" id="OW152831">
    <property type="protein sequence ID" value="CAH2049091.1"/>
    <property type="molecule type" value="Genomic_DNA"/>
</dbReference>
<dbReference type="Proteomes" id="UP000837857">
    <property type="component" value="Chromosome 19"/>
</dbReference>
<reference evidence="2" key="1">
    <citation type="submission" date="2022-03" db="EMBL/GenBank/DDBJ databases">
        <authorList>
            <person name="Martin H S."/>
        </authorList>
    </citation>
    <scope>NUCLEOTIDE SEQUENCE</scope>
</reference>
<protein>
    <submittedName>
        <fullName evidence="2">Uncharacterized protein</fullName>
    </submittedName>
</protein>
<accession>A0ABN8ID17</accession>
<evidence type="ECO:0000256" key="1">
    <source>
        <dbReference type="SAM" id="MobiDB-lite"/>
    </source>
</evidence>
<proteinExistence type="predicted"/>
<evidence type="ECO:0000313" key="2">
    <source>
        <dbReference type="EMBL" id="CAH2049091.1"/>
    </source>
</evidence>
<name>A0ABN8ID17_9NEOP</name>
<organism evidence="2 3">
    <name type="scientific">Iphiclides podalirius</name>
    <name type="common">scarce swallowtail</name>
    <dbReference type="NCBI Taxonomy" id="110791"/>
    <lineage>
        <taxon>Eukaryota</taxon>
        <taxon>Metazoa</taxon>
        <taxon>Ecdysozoa</taxon>
        <taxon>Arthropoda</taxon>
        <taxon>Hexapoda</taxon>
        <taxon>Insecta</taxon>
        <taxon>Pterygota</taxon>
        <taxon>Neoptera</taxon>
        <taxon>Endopterygota</taxon>
        <taxon>Lepidoptera</taxon>
        <taxon>Glossata</taxon>
        <taxon>Ditrysia</taxon>
        <taxon>Papilionoidea</taxon>
        <taxon>Papilionidae</taxon>
        <taxon>Papilioninae</taxon>
        <taxon>Iphiclides</taxon>
    </lineage>
</organism>
<evidence type="ECO:0000313" key="3">
    <source>
        <dbReference type="Proteomes" id="UP000837857"/>
    </source>
</evidence>
<sequence length="107" mass="11511">MTEPNQERVVTLGRDGAAGGKTPSARRRSGNASSVACVMYRVHEAAASGGVDICPSHLPGFLPLRHTRQRRVCRKGSAALVDFATKCMTFTGEENACMGYRLQLVSE</sequence>
<keyword evidence="3" id="KW-1185">Reference proteome</keyword>